<dbReference type="AlphaFoldDB" id="A0A0D0BMZ4"/>
<dbReference type="HOGENOM" id="CLU_1129163_0_0_1"/>
<evidence type="ECO:0000256" key="1">
    <source>
        <dbReference type="SAM" id="MobiDB-lite"/>
    </source>
</evidence>
<accession>A0A0D0BMZ4</accession>
<keyword evidence="3" id="KW-1185">Reference proteome</keyword>
<dbReference type="Proteomes" id="UP000053593">
    <property type="component" value="Unassembled WGS sequence"/>
</dbReference>
<gene>
    <name evidence="2" type="ORF">GYMLUDRAFT_47089</name>
</gene>
<sequence>MGRLLYSLQLAGQSNDDQSKFQPNAVSTSTSERLQMSLERTDSSPPPPPPLISDPYVHVHVHTRQIEPPLDDVADPFAPGSLWRARLHPDAHLSDSGDNDVFWNSWLNENFNENFNETQSDRFDDSRRVREEIRAVVREAENDWISEPAHDSRRELGISPDELSRQAARFRRAVAAAETFRSGSESGSRSQVGRIEDDAEERVESSLIERAQSVVRQSRAFRTEMTRTVEELRTAVEALTRNLATL</sequence>
<organism evidence="2 3">
    <name type="scientific">Collybiopsis luxurians FD-317 M1</name>
    <dbReference type="NCBI Taxonomy" id="944289"/>
    <lineage>
        <taxon>Eukaryota</taxon>
        <taxon>Fungi</taxon>
        <taxon>Dikarya</taxon>
        <taxon>Basidiomycota</taxon>
        <taxon>Agaricomycotina</taxon>
        <taxon>Agaricomycetes</taxon>
        <taxon>Agaricomycetidae</taxon>
        <taxon>Agaricales</taxon>
        <taxon>Marasmiineae</taxon>
        <taxon>Omphalotaceae</taxon>
        <taxon>Collybiopsis</taxon>
        <taxon>Collybiopsis luxurians</taxon>
    </lineage>
</organism>
<protein>
    <submittedName>
        <fullName evidence="2">Uncharacterized protein</fullName>
    </submittedName>
</protein>
<feature type="compositionally biased region" description="Polar residues" evidence="1">
    <location>
        <begin position="12"/>
        <end position="34"/>
    </location>
</feature>
<proteinExistence type="predicted"/>
<evidence type="ECO:0000313" key="2">
    <source>
        <dbReference type="EMBL" id="KIK56321.1"/>
    </source>
</evidence>
<reference evidence="2 3" key="1">
    <citation type="submission" date="2014-04" db="EMBL/GenBank/DDBJ databases">
        <title>Evolutionary Origins and Diversification of the Mycorrhizal Mutualists.</title>
        <authorList>
            <consortium name="DOE Joint Genome Institute"/>
            <consortium name="Mycorrhizal Genomics Consortium"/>
            <person name="Kohler A."/>
            <person name="Kuo A."/>
            <person name="Nagy L.G."/>
            <person name="Floudas D."/>
            <person name="Copeland A."/>
            <person name="Barry K.W."/>
            <person name="Cichocki N."/>
            <person name="Veneault-Fourrey C."/>
            <person name="LaButti K."/>
            <person name="Lindquist E.A."/>
            <person name="Lipzen A."/>
            <person name="Lundell T."/>
            <person name="Morin E."/>
            <person name="Murat C."/>
            <person name="Riley R."/>
            <person name="Ohm R."/>
            <person name="Sun H."/>
            <person name="Tunlid A."/>
            <person name="Henrissat B."/>
            <person name="Grigoriev I.V."/>
            <person name="Hibbett D.S."/>
            <person name="Martin F."/>
        </authorList>
    </citation>
    <scope>NUCLEOTIDE SEQUENCE [LARGE SCALE GENOMIC DNA]</scope>
    <source>
        <strain evidence="2 3">FD-317 M1</strain>
    </source>
</reference>
<dbReference type="EMBL" id="KN834798">
    <property type="protein sequence ID" value="KIK56321.1"/>
    <property type="molecule type" value="Genomic_DNA"/>
</dbReference>
<name>A0A0D0BMZ4_9AGAR</name>
<feature type="region of interest" description="Disordered" evidence="1">
    <location>
        <begin position="12"/>
        <end position="51"/>
    </location>
</feature>
<evidence type="ECO:0000313" key="3">
    <source>
        <dbReference type="Proteomes" id="UP000053593"/>
    </source>
</evidence>